<dbReference type="PRINTS" id="PR00081">
    <property type="entry name" value="GDHRDH"/>
</dbReference>
<comment type="similarity">
    <text evidence="1">Belongs to the short-chain dehydrogenases/reductases (SDR) family.</text>
</comment>
<protein>
    <recommendedName>
        <fullName evidence="5">Ketoreductase (KR) domain-containing protein</fullName>
    </recommendedName>
</protein>
<dbReference type="InterPro" id="IPR002347">
    <property type="entry name" value="SDR_fam"/>
</dbReference>
<evidence type="ECO:0000313" key="4">
    <source>
        <dbReference type="Proteomes" id="UP000324907"/>
    </source>
</evidence>
<dbReference type="Proteomes" id="UP000324907">
    <property type="component" value="Unassembled WGS sequence"/>
</dbReference>
<accession>A0A5A8DBB3</accession>
<dbReference type="GO" id="GO:0048038">
    <property type="term" value="F:quinone binding"/>
    <property type="evidence" value="ECO:0007669"/>
    <property type="project" value="TreeGrafter"/>
</dbReference>
<gene>
    <name evidence="3" type="ORF">FNF28_04540</name>
</gene>
<dbReference type="PANTHER" id="PTHR42760:SF133">
    <property type="entry name" value="3-OXOACYL-[ACYL-CARRIER-PROTEIN] REDUCTASE"/>
    <property type="match status" value="1"/>
</dbReference>
<reference evidence="3 4" key="1">
    <citation type="submission" date="2019-07" db="EMBL/GenBank/DDBJ databases">
        <title>Genomes of Cafeteria roenbergensis.</title>
        <authorList>
            <person name="Fischer M.G."/>
            <person name="Hackl T."/>
            <person name="Roman M."/>
        </authorList>
    </citation>
    <scope>NUCLEOTIDE SEQUENCE [LARGE SCALE GENOMIC DNA]</scope>
    <source>
        <strain evidence="3 4">RCC970-E3</strain>
    </source>
</reference>
<dbReference type="InterPro" id="IPR020904">
    <property type="entry name" value="Sc_DH/Rdtase_CS"/>
</dbReference>
<evidence type="ECO:0000256" key="2">
    <source>
        <dbReference type="ARBA" id="ARBA00023002"/>
    </source>
</evidence>
<keyword evidence="2" id="KW-0560">Oxidoreductase</keyword>
<sequence length="305" mass="30725">MAAVVLGGTGGIGLAIARSLVERGYAVGIASRRAGAVRDAAAQLRDAAAKAWEGRPEGATAAHVLLKSGMPPPPVLGIAAEASSKQEVRRVVAETMQAAAAYAEEAIPALQGTQWGGVPCSQMLPLRAAVGCSGMPADGLSMRQSEEEARLGIDSSLMAGLWLTQEAAIAMRRTGGGSVVLVGSAAHLRPRPGQTAYAAAKAGLEGLARSAACELGRFGVRVNVCAPGFIGAGMTLSSLSEAEQLAMAQRSPLRRLGTPADVAAAVEFLASPHDAPLLVRDAGPGASFITGQSLVVDGGLSTSGL</sequence>
<dbReference type="GO" id="GO:0016616">
    <property type="term" value="F:oxidoreductase activity, acting on the CH-OH group of donors, NAD or NADP as acceptor"/>
    <property type="evidence" value="ECO:0007669"/>
    <property type="project" value="TreeGrafter"/>
</dbReference>
<dbReference type="SUPFAM" id="SSF51735">
    <property type="entry name" value="NAD(P)-binding Rossmann-fold domains"/>
    <property type="match status" value="1"/>
</dbReference>
<dbReference type="Pfam" id="PF00106">
    <property type="entry name" value="adh_short"/>
    <property type="match status" value="1"/>
</dbReference>
<dbReference type="AlphaFoldDB" id="A0A5A8DBB3"/>
<comment type="caution">
    <text evidence="3">The sequence shown here is derived from an EMBL/GenBank/DDBJ whole genome shotgun (WGS) entry which is preliminary data.</text>
</comment>
<dbReference type="EMBL" id="VLTL01000075">
    <property type="protein sequence ID" value="KAA0162783.1"/>
    <property type="molecule type" value="Genomic_DNA"/>
</dbReference>
<dbReference type="Gene3D" id="3.40.50.720">
    <property type="entry name" value="NAD(P)-binding Rossmann-like Domain"/>
    <property type="match status" value="1"/>
</dbReference>
<dbReference type="GO" id="GO:0006633">
    <property type="term" value="P:fatty acid biosynthetic process"/>
    <property type="evidence" value="ECO:0007669"/>
    <property type="project" value="TreeGrafter"/>
</dbReference>
<dbReference type="PROSITE" id="PS00061">
    <property type="entry name" value="ADH_SHORT"/>
    <property type="match status" value="1"/>
</dbReference>
<dbReference type="InterPro" id="IPR036291">
    <property type="entry name" value="NAD(P)-bd_dom_sf"/>
</dbReference>
<evidence type="ECO:0000313" key="3">
    <source>
        <dbReference type="EMBL" id="KAA0162783.1"/>
    </source>
</evidence>
<evidence type="ECO:0000256" key="1">
    <source>
        <dbReference type="ARBA" id="ARBA00006484"/>
    </source>
</evidence>
<name>A0A5A8DBB3_CAFRO</name>
<dbReference type="Pfam" id="PF13561">
    <property type="entry name" value="adh_short_C2"/>
    <property type="match status" value="1"/>
</dbReference>
<organism evidence="3 4">
    <name type="scientific">Cafeteria roenbergensis</name>
    <name type="common">Marine flagellate</name>
    <dbReference type="NCBI Taxonomy" id="33653"/>
    <lineage>
        <taxon>Eukaryota</taxon>
        <taxon>Sar</taxon>
        <taxon>Stramenopiles</taxon>
        <taxon>Bigyra</taxon>
        <taxon>Opalozoa</taxon>
        <taxon>Bicosoecida</taxon>
        <taxon>Cafeteriaceae</taxon>
        <taxon>Cafeteria</taxon>
    </lineage>
</organism>
<dbReference type="PANTHER" id="PTHR42760">
    <property type="entry name" value="SHORT-CHAIN DEHYDROGENASES/REDUCTASES FAMILY MEMBER"/>
    <property type="match status" value="1"/>
</dbReference>
<evidence type="ECO:0008006" key="5">
    <source>
        <dbReference type="Google" id="ProtNLM"/>
    </source>
</evidence>
<proteinExistence type="inferred from homology"/>